<evidence type="ECO:0000256" key="6">
    <source>
        <dbReference type="ARBA" id="ARBA00023136"/>
    </source>
</evidence>
<comment type="similarity">
    <text evidence="7">Belongs to the binding-protein-dependent transport system permease family.</text>
</comment>
<organism evidence="9 10">
    <name type="scientific">Stella humosa</name>
    <dbReference type="NCBI Taxonomy" id="94"/>
    <lineage>
        <taxon>Bacteria</taxon>
        <taxon>Pseudomonadati</taxon>
        <taxon>Pseudomonadota</taxon>
        <taxon>Alphaproteobacteria</taxon>
        <taxon>Rhodospirillales</taxon>
        <taxon>Stellaceae</taxon>
        <taxon>Stella</taxon>
    </lineage>
</organism>
<dbReference type="GO" id="GO:0005886">
    <property type="term" value="C:plasma membrane"/>
    <property type="evidence" value="ECO:0007669"/>
    <property type="project" value="UniProtKB-SubCell"/>
</dbReference>
<accession>A0A3N1MC92</accession>
<keyword evidence="2 7" id="KW-0813">Transport</keyword>
<dbReference type="PANTHER" id="PTHR30151:SF41">
    <property type="entry name" value="ABC TRANSPORTER PERMEASE PROTEIN"/>
    <property type="match status" value="1"/>
</dbReference>
<dbReference type="OrthoDB" id="8138334at2"/>
<evidence type="ECO:0000256" key="3">
    <source>
        <dbReference type="ARBA" id="ARBA00022475"/>
    </source>
</evidence>
<dbReference type="Proteomes" id="UP000278222">
    <property type="component" value="Unassembled WGS sequence"/>
</dbReference>
<feature type="transmembrane region" description="Helical" evidence="7">
    <location>
        <begin position="122"/>
        <end position="142"/>
    </location>
</feature>
<evidence type="ECO:0000256" key="2">
    <source>
        <dbReference type="ARBA" id="ARBA00022448"/>
    </source>
</evidence>
<dbReference type="SUPFAM" id="SSF161098">
    <property type="entry name" value="MetI-like"/>
    <property type="match status" value="1"/>
</dbReference>
<feature type="transmembrane region" description="Helical" evidence="7">
    <location>
        <begin position="218"/>
        <end position="239"/>
    </location>
</feature>
<keyword evidence="4 7" id="KW-0812">Transmembrane</keyword>
<protein>
    <submittedName>
        <fullName evidence="9">NitT/TauT family transport system permease protein</fullName>
    </submittedName>
</protein>
<evidence type="ECO:0000256" key="4">
    <source>
        <dbReference type="ARBA" id="ARBA00022692"/>
    </source>
</evidence>
<evidence type="ECO:0000256" key="1">
    <source>
        <dbReference type="ARBA" id="ARBA00004651"/>
    </source>
</evidence>
<evidence type="ECO:0000313" key="10">
    <source>
        <dbReference type="Proteomes" id="UP000278222"/>
    </source>
</evidence>
<feature type="transmembrane region" description="Helical" evidence="7">
    <location>
        <begin position="64"/>
        <end position="84"/>
    </location>
</feature>
<comment type="caution">
    <text evidence="9">The sequence shown here is derived from an EMBL/GenBank/DDBJ whole genome shotgun (WGS) entry which is preliminary data.</text>
</comment>
<keyword evidence="3" id="KW-1003">Cell membrane</keyword>
<evidence type="ECO:0000256" key="7">
    <source>
        <dbReference type="RuleBase" id="RU363032"/>
    </source>
</evidence>
<dbReference type="Pfam" id="PF00528">
    <property type="entry name" value="BPD_transp_1"/>
    <property type="match status" value="1"/>
</dbReference>
<dbReference type="EMBL" id="RJKX01000013">
    <property type="protein sequence ID" value="ROQ00370.1"/>
    <property type="molecule type" value="Genomic_DNA"/>
</dbReference>
<evidence type="ECO:0000313" key="9">
    <source>
        <dbReference type="EMBL" id="ROQ00370.1"/>
    </source>
</evidence>
<evidence type="ECO:0000256" key="5">
    <source>
        <dbReference type="ARBA" id="ARBA00022989"/>
    </source>
</evidence>
<keyword evidence="10" id="KW-1185">Reference proteome</keyword>
<keyword evidence="6 7" id="KW-0472">Membrane</keyword>
<dbReference type="InterPro" id="IPR035906">
    <property type="entry name" value="MetI-like_sf"/>
</dbReference>
<comment type="subcellular location">
    <subcellularLocation>
        <location evidence="1 7">Cell membrane</location>
        <topology evidence="1 7">Multi-pass membrane protein</topology>
    </subcellularLocation>
</comment>
<feature type="transmembrane region" description="Helical" evidence="7">
    <location>
        <begin position="90"/>
        <end position="115"/>
    </location>
</feature>
<dbReference type="AlphaFoldDB" id="A0A3N1MC92"/>
<feature type="transmembrane region" description="Helical" evidence="7">
    <location>
        <begin position="35"/>
        <end position="57"/>
    </location>
</feature>
<dbReference type="Gene3D" id="1.10.3720.10">
    <property type="entry name" value="MetI-like"/>
    <property type="match status" value="1"/>
</dbReference>
<feature type="domain" description="ABC transmembrane type-1" evidence="8">
    <location>
        <begin position="56"/>
        <end position="240"/>
    </location>
</feature>
<evidence type="ECO:0000259" key="8">
    <source>
        <dbReference type="PROSITE" id="PS50928"/>
    </source>
</evidence>
<sequence length="250" mass="26800">MTRGGILALQTATILGCLAVWEAAARIWGGPYSVMPAVSAVLADMVVNHAALARGILRTLTETVLGFAAGAAFGFLAGAAFAQFRLLERLLLPLLVVSQTVPVIAFGALVVIWFGNGILSKVVIAFYLTFFPVTVNTLRGLMSVDPQRVDLMRSFGASAWTLFWRLRLPFALPAIMASLLLGVSLSLVGAIVGEWFGDTVGLGIMLVQAMYAENMPRLWSIVVACGVLGAGLYGILAAIERRFVWWGREL</sequence>
<name>A0A3N1MC92_9PROT</name>
<dbReference type="PROSITE" id="PS51257">
    <property type="entry name" value="PROKAR_LIPOPROTEIN"/>
    <property type="match status" value="1"/>
</dbReference>
<keyword evidence="5 7" id="KW-1133">Transmembrane helix</keyword>
<proteinExistence type="inferred from homology"/>
<gene>
    <name evidence="9" type="ORF">EDC65_2166</name>
</gene>
<dbReference type="PANTHER" id="PTHR30151">
    <property type="entry name" value="ALKANE SULFONATE ABC TRANSPORTER-RELATED, MEMBRANE SUBUNIT"/>
    <property type="match status" value="1"/>
</dbReference>
<dbReference type="GO" id="GO:0055085">
    <property type="term" value="P:transmembrane transport"/>
    <property type="evidence" value="ECO:0007669"/>
    <property type="project" value="InterPro"/>
</dbReference>
<dbReference type="PROSITE" id="PS50928">
    <property type="entry name" value="ABC_TM1"/>
    <property type="match status" value="1"/>
</dbReference>
<reference evidence="9 10" key="1">
    <citation type="submission" date="2018-11" db="EMBL/GenBank/DDBJ databases">
        <title>Genomic Encyclopedia of Type Strains, Phase IV (KMG-IV): sequencing the most valuable type-strain genomes for metagenomic binning, comparative biology and taxonomic classification.</title>
        <authorList>
            <person name="Goeker M."/>
        </authorList>
    </citation>
    <scope>NUCLEOTIDE SEQUENCE [LARGE SCALE GENOMIC DNA]</scope>
    <source>
        <strain evidence="9 10">DSM 5900</strain>
    </source>
</reference>
<dbReference type="RefSeq" id="WP_123689658.1">
    <property type="nucleotide sequence ID" value="NZ_AP019700.1"/>
</dbReference>
<dbReference type="InterPro" id="IPR000515">
    <property type="entry name" value="MetI-like"/>
</dbReference>